<sequence length="137" mass="15442">MGINLSQIYGLLHFKAQNAKTGLSILWRDTGVRLMTLVSLLLNSVNWSMAVFINLKITDEIIALHHNIYFGITLIGPAKEVYFIPFFGLLIIIINVFLAYLVKEDDRFFMSVFGLSSILANVFLTLGLAAVMLINFR</sequence>
<evidence type="ECO:0000313" key="3">
    <source>
        <dbReference type="Proteomes" id="UP000229335"/>
    </source>
</evidence>
<evidence type="ECO:0000256" key="1">
    <source>
        <dbReference type="SAM" id="Phobius"/>
    </source>
</evidence>
<comment type="caution">
    <text evidence="2">The sequence shown here is derived from an EMBL/GenBank/DDBJ whole genome shotgun (WGS) entry which is preliminary data.</text>
</comment>
<dbReference type="EMBL" id="PFAS01000014">
    <property type="protein sequence ID" value="PIT94037.1"/>
    <property type="molecule type" value="Genomic_DNA"/>
</dbReference>
<name>A0A2M6WMM5_9BACT</name>
<keyword evidence="1" id="KW-0472">Membrane</keyword>
<organism evidence="2 3">
    <name type="scientific">Candidatus Falkowbacteria bacterium CG10_big_fil_rev_8_21_14_0_10_43_11</name>
    <dbReference type="NCBI Taxonomy" id="1974568"/>
    <lineage>
        <taxon>Bacteria</taxon>
        <taxon>Candidatus Falkowiibacteriota</taxon>
    </lineage>
</organism>
<dbReference type="AlphaFoldDB" id="A0A2M6WMM5"/>
<keyword evidence="1" id="KW-1133">Transmembrane helix</keyword>
<feature type="transmembrane region" description="Helical" evidence="1">
    <location>
        <begin position="108"/>
        <end position="134"/>
    </location>
</feature>
<accession>A0A2M6WMM5</accession>
<proteinExistence type="predicted"/>
<dbReference type="Proteomes" id="UP000229335">
    <property type="component" value="Unassembled WGS sequence"/>
</dbReference>
<reference evidence="3" key="1">
    <citation type="submission" date="2017-09" db="EMBL/GenBank/DDBJ databases">
        <title>Depth-based differentiation of microbial function through sediment-hosted aquifers and enrichment of novel symbionts in the deep terrestrial subsurface.</title>
        <authorList>
            <person name="Probst A.J."/>
            <person name="Ladd B."/>
            <person name="Jarett J.K."/>
            <person name="Geller-Mcgrath D.E."/>
            <person name="Sieber C.M.K."/>
            <person name="Emerson J.B."/>
            <person name="Anantharaman K."/>
            <person name="Thomas B.C."/>
            <person name="Malmstrom R."/>
            <person name="Stieglmeier M."/>
            <person name="Klingl A."/>
            <person name="Woyke T."/>
            <person name="Ryan C.M."/>
            <person name="Banfield J.F."/>
        </authorList>
    </citation>
    <scope>NUCLEOTIDE SEQUENCE [LARGE SCALE GENOMIC DNA]</scope>
</reference>
<keyword evidence="1" id="KW-0812">Transmembrane</keyword>
<evidence type="ECO:0000313" key="2">
    <source>
        <dbReference type="EMBL" id="PIT94037.1"/>
    </source>
</evidence>
<protein>
    <submittedName>
        <fullName evidence="2">Uncharacterized protein</fullName>
    </submittedName>
</protein>
<gene>
    <name evidence="2" type="ORF">COU00_01070</name>
</gene>
<feature type="transmembrane region" description="Helical" evidence="1">
    <location>
        <begin position="81"/>
        <end position="102"/>
    </location>
</feature>